<proteinExistence type="predicted"/>
<dbReference type="EMBL" id="SRMA01026961">
    <property type="protein sequence ID" value="TRY64907.1"/>
    <property type="molecule type" value="Genomic_DNA"/>
</dbReference>
<organism evidence="2 3">
    <name type="scientific">Danionella cerebrum</name>
    <dbReference type="NCBI Taxonomy" id="2873325"/>
    <lineage>
        <taxon>Eukaryota</taxon>
        <taxon>Metazoa</taxon>
        <taxon>Chordata</taxon>
        <taxon>Craniata</taxon>
        <taxon>Vertebrata</taxon>
        <taxon>Euteleostomi</taxon>
        <taxon>Actinopterygii</taxon>
        <taxon>Neopterygii</taxon>
        <taxon>Teleostei</taxon>
        <taxon>Ostariophysi</taxon>
        <taxon>Cypriniformes</taxon>
        <taxon>Danionidae</taxon>
        <taxon>Danioninae</taxon>
        <taxon>Danionella</taxon>
    </lineage>
</organism>
<evidence type="ECO:0000313" key="3">
    <source>
        <dbReference type="Proteomes" id="UP000316079"/>
    </source>
</evidence>
<evidence type="ECO:0000313" key="2">
    <source>
        <dbReference type="EMBL" id="TRY64907.1"/>
    </source>
</evidence>
<feature type="region of interest" description="Disordered" evidence="1">
    <location>
        <begin position="1"/>
        <end position="46"/>
    </location>
</feature>
<protein>
    <submittedName>
        <fullName evidence="2">Uncharacterized protein</fullName>
    </submittedName>
</protein>
<feature type="compositionally biased region" description="Basic and acidic residues" evidence="1">
    <location>
        <begin position="13"/>
        <end position="46"/>
    </location>
</feature>
<dbReference type="Proteomes" id="UP000316079">
    <property type="component" value="Unassembled WGS sequence"/>
</dbReference>
<dbReference type="AlphaFoldDB" id="A0A553NHI9"/>
<gene>
    <name evidence="2" type="ORF">DNTS_024599</name>
</gene>
<evidence type="ECO:0000256" key="1">
    <source>
        <dbReference type="SAM" id="MobiDB-lite"/>
    </source>
</evidence>
<keyword evidence="3" id="KW-1185">Reference proteome</keyword>
<feature type="region of interest" description="Disordered" evidence="1">
    <location>
        <begin position="65"/>
        <end position="133"/>
    </location>
</feature>
<comment type="caution">
    <text evidence="2">The sequence shown here is derived from an EMBL/GenBank/DDBJ whole genome shotgun (WGS) entry which is preliminary data.</text>
</comment>
<name>A0A553NHI9_9TELE</name>
<feature type="compositionally biased region" description="Basic and acidic residues" evidence="1">
    <location>
        <begin position="65"/>
        <end position="108"/>
    </location>
</feature>
<sequence length="213" mass="24433">MARYCTESGDEPFTERLLDNLKRPERNQREGETHGARRRSARDALREPESCFPVIPLLRIGGRERGVRVRERGRKRERERERDQGRRSAESESAPQREREKGSAEFIRHRSGSACEARDAAREQAPGSHRAGADVHGTHAIWTNQDRIRQQICVIKDEHVKRSACVNVALGSQRSCMLTPHVCTSKSQTDSAKPINYRRVALFIFSSRRFMGR</sequence>
<accession>A0A553NHI9</accession>
<reference evidence="2 3" key="1">
    <citation type="journal article" date="2019" name="Sci. Data">
        <title>Hybrid genome assembly and annotation of Danionella translucida.</title>
        <authorList>
            <person name="Kadobianskyi M."/>
            <person name="Schulze L."/>
            <person name="Schuelke M."/>
            <person name="Judkewitz B."/>
        </authorList>
    </citation>
    <scope>NUCLEOTIDE SEQUENCE [LARGE SCALE GENOMIC DNA]</scope>
    <source>
        <strain evidence="2 3">Bolton</strain>
    </source>
</reference>